<dbReference type="EMBL" id="BOMH01000041">
    <property type="protein sequence ID" value="GID67820.1"/>
    <property type="molecule type" value="Genomic_DNA"/>
</dbReference>
<evidence type="ECO:0000313" key="3">
    <source>
        <dbReference type="Proteomes" id="UP000619479"/>
    </source>
</evidence>
<feature type="transmembrane region" description="Helical" evidence="1">
    <location>
        <begin position="12"/>
        <end position="40"/>
    </location>
</feature>
<dbReference type="Proteomes" id="UP000619479">
    <property type="component" value="Unassembled WGS sequence"/>
</dbReference>
<protein>
    <submittedName>
        <fullName evidence="2">Uncharacterized protein</fullName>
    </submittedName>
</protein>
<keyword evidence="1" id="KW-0812">Transmembrane</keyword>
<keyword evidence="1" id="KW-1133">Transmembrane helix</keyword>
<feature type="transmembrane region" description="Helical" evidence="1">
    <location>
        <begin position="365"/>
        <end position="390"/>
    </location>
</feature>
<gene>
    <name evidence="2" type="ORF">Acy02nite_57010</name>
</gene>
<reference evidence="2" key="1">
    <citation type="submission" date="2021-01" db="EMBL/GenBank/DDBJ databases">
        <title>Whole genome shotgun sequence of Actinoplanes cyaneus NBRC 14990.</title>
        <authorList>
            <person name="Komaki H."/>
            <person name="Tamura T."/>
        </authorList>
    </citation>
    <scope>NUCLEOTIDE SEQUENCE</scope>
    <source>
        <strain evidence="2">NBRC 14990</strain>
    </source>
</reference>
<evidence type="ECO:0000313" key="2">
    <source>
        <dbReference type="EMBL" id="GID67820.1"/>
    </source>
</evidence>
<accession>A0A919M311</accession>
<evidence type="ECO:0000256" key="1">
    <source>
        <dbReference type="SAM" id="Phobius"/>
    </source>
</evidence>
<proteinExistence type="predicted"/>
<keyword evidence="3" id="KW-1185">Reference proteome</keyword>
<comment type="caution">
    <text evidence="2">The sequence shown here is derived from an EMBL/GenBank/DDBJ whole genome shotgun (WGS) entry which is preliminary data.</text>
</comment>
<dbReference type="Gene3D" id="2.120.10.30">
    <property type="entry name" value="TolB, C-terminal domain"/>
    <property type="match status" value="1"/>
</dbReference>
<dbReference type="SUPFAM" id="SSF82171">
    <property type="entry name" value="DPP6 N-terminal domain-like"/>
    <property type="match status" value="1"/>
</dbReference>
<keyword evidence="1" id="KW-0472">Membrane</keyword>
<dbReference type="RefSeq" id="WP_203745951.1">
    <property type="nucleotide sequence ID" value="NZ_BAAAUC010000008.1"/>
</dbReference>
<name>A0A919M311_9ACTN</name>
<dbReference type="InterPro" id="IPR011042">
    <property type="entry name" value="6-blade_b-propeller_TolB-like"/>
</dbReference>
<sequence>MTEARRRPNWPALISIVSAILAVLILFFAVAGFFGGFFVWHPGTPPDAGRSRAAGLPAAVGVPGIRAADEAEHPVGAASMLLTGEDWFADDSDWFGAVIGAGGYRVFVNGTNPAGLGAVLSPDGRRLASGDGILDVATGRWTAYPGAWRNRELAPQAWSPDGARLAVTSRVSPEDGPYAGGATTLALLDTGTGSITRIAELDEGAIRDGWTAAFAPDGTRLAYQSRDMIFIVTLADGKSVSVPVPAGSRLAGKGAWTRDGQGLLVVSGERPWTITTLAVATGAVQGPQYRVDGASAVRVLGWWPSGRPVAVAYAGTSARLLELAPGAGQHELSTVGTEGVDVADDVLAAGEVGPADVPATSVDRLLSGLVIAAAVAGGVALLSGGLGLWLRRRRRSSAEPITG</sequence>
<dbReference type="AlphaFoldDB" id="A0A919M311"/>
<organism evidence="2 3">
    <name type="scientific">Actinoplanes cyaneus</name>
    <dbReference type="NCBI Taxonomy" id="52696"/>
    <lineage>
        <taxon>Bacteria</taxon>
        <taxon>Bacillati</taxon>
        <taxon>Actinomycetota</taxon>
        <taxon>Actinomycetes</taxon>
        <taxon>Micromonosporales</taxon>
        <taxon>Micromonosporaceae</taxon>
        <taxon>Actinoplanes</taxon>
    </lineage>
</organism>